<protein>
    <recommendedName>
        <fullName evidence="2">Activator of Hsp90 ATPase homologue 1/2-like C-terminal domain-containing protein</fullName>
    </recommendedName>
</protein>
<comment type="similarity">
    <text evidence="1">Belongs to the AHA1 family.</text>
</comment>
<organism evidence="3 4">
    <name type="scientific">Roseibium aggregatum</name>
    <dbReference type="NCBI Taxonomy" id="187304"/>
    <lineage>
        <taxon>Bacteria</taxon>
        <taxon>Pseudomonadati</taxon>
        <taxon>Pseudomonadota</taxon>
        <taxon>Alphaproteobacteria</taxon>
        <taxon>Hyphomicrobiales</taxon>
        <taxon>Stappiaceae</taxon>
        <taxon>Roseibium</taxon>
    </lineage>
</organism>
<dbReference type="AlphaFoldDB" id="A0A0M6YBI9"/>
<dbReference type="Proteomes" id="UP000048926">
    <property type="component" value="Unassembled WGS sequence"/>
</dbReference>
<evidence type="ECO:0000313" key="3">
    <source>
        <dbReference type="EMBL" id="CTQ46883.1"/>
    </source>
</evidence>
<proteinExistence type="inferred from homology"/>
<dbReference type="OrthoDB" id="9805228at2"/>
<evidence type="ECO:0000256" key="1">
    <source>
        <dbReference type="ARBA" id="ARBA00006817"/>
    </source>
</evidence>
<dbReference type="CDD" id="cd08896">
    <property type="entry name" value="SRPBCC_CalC_Aha1-like_3"/>
    <property type="match status" value="1"/>
</dbReference>
<dbReference type="Pfam" id="PF08327">
    <property type="entry name" value="AHSA1"/>
    <property type="match status" value="1"/>
</dbReference>
<evidence type="ECO:0000259" key="2">
    <source>
        <dbReference type="Pfam" id="PF08327"/>
    </source>
</evidence>
<dbReference type="InterPro" id="IPR023393">
    <property type="entry name" value="START-like_dom_sf"/>
</dbReference>
<keyword evidence="4" id="KW-1185">Reference proteome</keyword>
<dbReference type="InterPro" id="IPR013538">
    <property type="entry name" value="ASHA1/2-like_C"/>
</dbReference>
<evidence type="ECO:0000313" key="4">
    <source>
        <dbReference type="Proteomes" id="UP000048926"/>
    </source>
</evidence>
<dbReference type="SUPFAM" id="SSF55961">
    <property type="entry name" value="Bet v1-like"/>
    <property type="match status" value="1"/>
</dbReference>
<sequence>MSEQQHALELILDLDAPREKLWRCWTEPKLLEKWFCPKPWYVSDARIDLRPGGEFSCRMHGPNGEEFPNTGVFLEVVPNERLVTTDAFHPGWKPTGRPFMVAEVTFEDLGGGRTRYHAQALHWTKEAREEHERMGFHEGWGKAAKQLEELAKSI</sequence>
<dbReference type="RefSeq" id="WP_055661001.1">
    <property type="nucleotide sequence ID" value="NZ_CP045628.1"/>
</dbReference>
<name>A0A0M6YBI9_9HYPH</name>
<accession>A0A0M6YBI9</accession>
<dbReference type="EMBL" id="CXST01000004">
    <property type="protein sequence ID" value="CTQ46883.1"/>
    <property type="molecule type" value="Genomic_DNA"/>
</dbReference>
<gene>
    <name evidence="3" type="ORF">LAL4801_05343</name>
</gene>
<feature type="domain" description="Activator of Hsp90 ATPase homologue 1/2-like C-terminal" evidence="2">
    <location>
        <begin position="15"/>
        <end position="151"/>
    </location>
</feature>
<reference evidence="4" key="1">
    <citation type="submission" date="2015-07" db="EMBL/GenBank/DDBJ databases">
        <authorList>
            <person name="Rodrigo-Torres Lidia"/>
            <person name="Arahal R.David."/>
        </authorList>
    </citation>
    <scope>NUCLEOTIDE SEQUENCE [LARGE SCALE GENOMIC DNA]</scope>
    <source>
        <strain evidence="4">CECT 4801</strain>
    </source>
</reference>
<dbReference type="Gene3D" id="3.30.530.20">
    <property type="match status" value="1"/>
</dbReference>